<dbReference type="InterPro" id="IPR013783">
    <property type="entry name" value="Ig-like_fold"/>
</dbReference>
<accession>A0A0N5A483</accession>
<dbReference type="SUPFAM" id="SSF49265">
    <property type="entry name" value="Fibronectin type III"/>
    <property type="match status" value="1"/>
</dbReference>
<dbReference type="InterPro" id="IPR036116">
    <property type="entry name" value="FN3_sf"/>
</dbReference>
<evidence type="ECO:0000256" key="1">
    <source>
        <dbReference type="SAM" id="MobiDB-lite"/>
    </source>
</evidence>
<dbReference type="InterPro" id="IPR039269">
    <property type="entry name" value="ANKFN1"/>
</dbReference>
<feature type="domain" description="Ras-associating" evidence="2">
    <location>
        <begin position="933"/>
        <end position="1029"/>
    </location>
</feature>
<proteinExistence type="predicted"/>
<dbReference type="WBParaSite" id="PTRK_0001643200.1">
    <property type="protein sequence ID" value="PTRK_0001643200.1"/>
    <property type="gene ID" value="PTRK_0001643200"/>
</dbReference>
<keyword evidence="4" id="KW-1185">Reference proteome</keyword>
<dbReference type="InterPro" id="IPR000159">
    <property type="entry name" value="RA_dom"/>
</dbReference>
<feature type="compositionally biased region" description="Polar residues" evidence="1">
    <location>
        <begin position="529"/>
        <end position="538"/>
    </location>
</feature>
<evidence type="ECO:0000313" key="4">
    <source>
        <dbReference type="Proteomes" id="UP000038045"/>
    </source>
</evidence>
<protein>
    <submittedName>
        <fullName evidence="5">ANK_REP_REGION domain-containing protein</fullName>
    </submittedName>
</protein>
<dbReference type="CDD" id="cd00063">
    <property type="entry name" value="FN3"/>
    <property type="match status" value="1"/>
</dbReference>
<evidence type="ECO:0000259" key="3">
    <source>
        <dbReference type="PROSITE" id="PS50853"/>
    </source>
</evidence>
<dbReference type="PROSITE" id="PS50853">
    <property type="entry name" value="FN3"/>
    <property type="match status" value="1"/>
</dbReference>
<evidence type="ECO:0000313" key="5">
    <source>
        <dbReference type="WBParaSite" id="PTRK_0001643200.1"/>
    </source>
</evidence>
<dbReference type="PROSITE" id="PS50200">
    <property type="entry name" value="RA"/>
    <property type="match status" value="1"/>
</dbReference>
<organism evidence="4 5">
    <name type="scientific">Parastrongyloides trichosuri</name>
    <name type="common">Possum-specific nematode worm</name>
    <dbReference type="NCBI Taxonomy" id="131310"/>
    <lineage>
        <taxon>Eukaryota</taxon>
        <taxon>Metazoa</taxon>
        <taxon>Ecdysozoa</taxon>
        <taxon>Nematoda</taxon>
        <taxon>Chromadorea</taxon>
        <taxon>Rhabditida</taxon>
        <taxon>Tylenchina</taxon>
        <taxon>Panagrolaimomorpha</taxon>
        <taxon>Strongyloidoidea</taxon>
        <taxon>Strongyloididae</taxon>
        <taxon>Parastrongyloides</taxon>
    </lineage>
</organism>
<dbReference type="STRING" id="131310.A0A0N5A483"/>
<sequence length="1042" mass="120865">MFFLEAVSAVEQDDINNLNNITSNHVFDINQPLNCGFYREFGFQLNLLDVALMLGHYKIANLLLDKGSTIQKDIDIESRKKYVTNVKHMLETKIKFISDRSHDKKDGDQKQINHIYDQLKIVKQMEKILDRKESTGYVIDARVYVSSSTTVLLEFFTPPNSLNNVIVKYKVEWSSTPDFEKIIGFKMVYDIRQTCIEIENLVHGERYCFRIIAGSIFGNGIPVQANPCPITISSWEDVDDVAIKDENDCHQEVMNVLAKNVEKFKNSIIWQRIFPANSEGNVKKKPLLIRHLFSASKRFVKHVQKGIYLASMIYTTDKVLCTVDDTLPVMSIEENNQSNLSTDDMRWLMKLSYCWKQIKYFQDVANVNSTNFQFRASIIESINSMMNALGVKDIGTVHYKPIIFEKDEAIFIVTVRYTFEDQITQGLAMKWISLSKLLKKKTSCQALDFLNSESIKILNFFESFQIPLDRGLYLGYLKTFSTLNSIDVIVPENLPSSLPFVCIRDNPHVSKEEWEWIQTLNDYGPIDNINGNRNSQRFSSSEEDNLEETEEDDDSKINVIPTYVQKRFQEKISRSIQIFLNDLGISASNMMNHRIYRLQIFRLHPDISMILIVPNIDEVCTMVTEKNLQNKYTKSLATNCQILPVPVFELLHLSTYQPEFISHFCQLSIFIEHFISITQYEYRKSIIDSDEKVYKELYEKLNDFKMQLEKIWKNARWISNITKTARDINKNYQFVEISKTVIKKNCGSINSYNSLEEKHYIEECNYYDYKKNLKHSKFYGSRNDFNESPNKLLRNISTEDKKQSFKTKNNAIFNFDKLFINGKKSNDSKSPIFRQCMAARANALSNEAKASNIDDSLLRFRSASQGSSFLRFGSKSPKNKRLSSRKARFTRNETTSVLNDHDSSNSIEINSDQLTEYGLLRVNVAFDYYDNFGTSIRLRVTKSTTCKEVIHLIIKQLNHVKSKLSPDLSSSHSIIDKKFNEKEILYDEENFCLVAVVGARERRLRNEFQPLNLNPPWNRGKLYIRNVDEPSEAIICGNEVLV</sequence>
<feature type="domain" description="Fibronectin type-III" evidence="3">
    <location>
        <begin position="137"/>
        <end position="237"/>
    </location>
</feature>
<feature type="compositionally biased region" description="Acidic residues" evidence="1">
    <location>
        <begin position="541"/>
        <end position="554"/>
    </location>
</feature>
<evidence type="ECO:0000259" key="2">
    <source>
        <dbReference type="PROSITE" id="PS50200"/>
    </source>
</evidence>
<dbReference type="Proteomes" id="UP000038045">
    <property type="component" value="Unplaced"/>
</dbReference>
<reference evidence="5" key="1">
    <citation type="submission" date="2017-02" db="UniProtKB">
        <authorList>
            <consortium name="WormBaseParasite"/>
        </authorList>
    </citation>
    <scope>IDENTIFICATION</scope>
</reference>
<dbReference type="PANTHER" id="PTHR21437">
    <property type="entry name" value="WIDE AWAKE"/>
    <property type="match status" value="1"/>
</dbReference>
<dbReference type="GO" id="GO:0005819">
    <property type="term" value="C:spindle"/>
    <property type="evidence" value="ECO:0007669"/>
    <property type="project" value="TreeGrafter"/>
</dbReference>
<dbReference type="GO" id="GO:0061172">
    <property type="term" value="P:regulation of establishment of bipolar cell polarity"/>
    <property type="evidence" value="ECO:0007669"/>
    <property type="project" value="TreeGrafter"/>
</dbReference>
<dbReference type="GO" id="GO:0000132">
    <property type="term" value="P:establishment of mitotic spindle orientation"/>
    <property type="evidence" value="ECO:0007669"/>
    <property type="project" value="TreeGrafter"/>
</dbReference>
<dbReference type="InterPro" id="IPR003961">
    <property type="entry name" value="FN3_dom"/>
</dbReference>
<dbReference type="GO" id="GO:0007165">
    <property type="term" value="P:signal transduction"/>
    <property type="evidence" value="ECO:0007669"/>
    <property type="project" value="InterPro"/>
</dbReference>
<name>A0A0N5A483_PARTI</name>
<dbReference type="PANTHER" id="PTHR21437:SF1">
    <property type="entry name" value="WIDE AWAKE"/>
    <property type="match status" value="1"/>
</dbReference>
<dbReference type="AlphaFoldDB" id="A0A0N5A483"/>
<feature type="region of interest" description="Disordered" evidence="1">
    <location>
        <begin position="527"/>
        <end position="554"/>
    </location>
</feature>
<dbReference type="Gene3D" id="2.60.40.10">
    <property type="entry name" value="Immunoglobulins"/>
    <property type="match status" value="1"/>
</dbReference>